<keyword evidence="1" id="KW-1133">Transmembrane helix</keyword>
<evidence type="ECO:0000313" key="3">
    <source>
        <dbReference type="Proteomes" id="UP001250656"/>
    </source>
</evidence>
<proteinExistence type="predicted"/>
<evidence type="ECO:0000313" key="2">
    <source>
        <dbReference type="EMBL" id="MDT7827375.1"/>
    </source>
</evidence>
<comment type="caution">
    <text evidence="2">The sequence shown here is derived from an EMBL/GenBank/DDBJ whole genome shotgun (WGS) entry which is preliminary data.</text>
</comment>
<name>A0ABU3L0Y3_9FLAO</name>
<evidence type="ECO:0000256" key="1">
    <source>
        <dbReference type="SAM" id="Phobius"/>
    </source>
</evidence>
<dbReference type="EMBL" id="JAVTTP010000001">
    <property type="protein sequence ID" value="MDT7827375.1"/>
    <property type="molecule type" value="Genomic_DNA"/>
</dbReference>
<feature type="transmembrane region" description="Helical" evidence="1">
    <location>
        <begin position="12"/>
        <end position="35"/>
    </location>
</feature>
<keyword evidence="1" id="KW-0472">Membrane</keyword>
<protein>
    <recommendedName>
        <fullName evidence="4">DUF4199 domain-containing protein</fullName>
    </recommendedName>
</protein>
<gene>
    <name evidence="2" type="ORF">RQM65_01690</name>
</gene>
<keyword evidence="3" id="KW-1185">Reference proteome</keyword>
<organism evidence="2 3">
    <name type="scientific">Pricia mediterranea</name>
    <dbReference type="NCBI Taxonomy" id="3076079"/>
    <lineage>
        <taxon>Bacteria</taxon>
        <taxon>Pseudomonadati</taxon>
        <taxon>Bacteroidota</taxon>
        <taxon>Flavobacteriia</taxon>
        <taxon>Flavobacteriales</taxon>
        <taxon>Flavobacteriaceae</taxon>
        <taxon>Pricia</taxon>
    </lineage>
</organism>
<sequence>MSSTKEPWSRNRYAWTYAVSINVMIMIYSATLYFLNIYQNAAFRAVYLLFVLLGLVLLVWNWSKNHPAASYMNAFKLCIKTGLFFLVILLPIVLLYMVLNPEAVQLVQVMETHTPSNTIQQMVGMLFFEMVPAIILSAICASFLTGWNKNRT</sequence>
<feature type="transmembrane region" description="Helical" evidence="1">
    <location>
        <begin position="81"/>
        <end position="99"/>
    </location>
</feature>
<feature type="transmembrane region" description="Helical" evidence="1">
    <location>
        <begin position="41"/>
        <end position="60"/>
    </location>
</feature>
<keyword evidence="1" id="KW-0812">Transmembrane</keyword>
<feature type="transmembrane region" description="Helical" evidence="1">
    <location>
        <begin position="119"/>
        <end position="144"/>
    </location>
</feature>
<dbReference type="RefSeq" id="WP_314012259.1">
    <property type="nucleotide sequence ID" value="NZ_JAVTTP010000001.1"/>
</dbReference>
<dbReference type="Proteomes" id="UP001250656">
    <property type="component" value="Unassembled WGS sequence"/>
</dbReference>
<accession>A0ABU3L0Y3</accession>
<evidence type="ECO:0008006" key="4">
    <source>
        <dbReference type="Google" id="ProtNLM"/>
    </source>
</evidence>
<reference evidence="2 3" key="1">
    <citation type="submission" date="2023-09" db="EMBL/GenBank/DDBJ databases">
        <title>Novel taxa isolated from Blanes Bay.</title>
        <authorList>
            <person name="Rey-Velasco X."/>
            <person name="Lucena T."/>
        </authorList>
    </citation>
    <scope>NUCLEOTIDE SEQUENCE [LARGE SCALE GENOMIC DNA]</scope>
    <source>
        <strain evidence="2 3">S334</strain>
    </source>
</reference>